<dbReference type="PANTHER" id="PTHR36927:SF1">
    <property type="entry name" value="MDO-LIKE PROTEIN"/>
    <property type="match status" value="1"/>
</dbReference>
<dbReference type="InterPro" id="IPR002656">
    <property type="entry name" value="Acyl_transf_3_dom"/>
</dbReference>
<keyword evidence="1" id="KW-0472">Membrane</keyword>
<sequence>MITQPHKTERIHSLDSLRAIMMMLGLVIHSAITYGTIDYGNSWSLKDTSATHFSNDVIVVFIHAFRMQTFFLVAGFFGAMLFYERNPLKMVKNRTARIVFPFLVFLFLLWPTVVFTFDYTRLIFAGSSNALAETLVNFSSLDVLIPKATFHLWFLYYLAIITFVSVSLGLVFKKLPVLSSYISKAFSWVIQKSILRIVIFASITAMVYFIMGTYEVATSNSLTPDFNTFIYYFVFYIIGWILFKSKHLLDTFLNYDWLSTILGLMLFLLYILMNNSFSYEGLILLKSLMVWCFVIGVTGLFIRYGSRHSSKMRYISDASYWVYLIHLSLTAIIPGFIVNWAIPGTLKFLVVLISTGVICFTSYHYLVRGTFIGKFLNGRKYTRKLSDIKETQVRSQIKTV</sequence>
<dbReference type="RefSeq" id="WP_037052110.1">
    <property type="nucleotide sequence ID" value="NZ_VOSB01000006.1"/>
</dbReference>
<gene>
    <name evidence="3" type="ORF">ES692_04840</name>
</gene>
<feature type="transmembrane region" description="Helical" evidence="1">
    <location>
        <begin position="193"/>
        <end position="214"/>
    </location>
</feature>
<dbReference type="AlphaFoldDB" id="A0A5C7BID2"/>
<feature type="transmembrane region" description="Helical" evidence="1">
    <location>
        <begin position="150"/>
        <end position="172"/>
    </location>
</feature>
<keyword evidence="4" id="KW-1185">Reference proteome</keyword>
<feature type="transmembrane region" description="Helical" evidence="1">
    <location>
        <begin position="255"/>
        <end position="273"/>
    </location>
</feature>
<protein>
    <submittedName>
        <fullName evidence="3">Acyltransferase family protein</fullName>
    </submittedName>
</protein>
<dbReference type="InterPro" id="IPR050623">
    <property type="entry name" value="Glucan_succinyl_AcylTrfase"/>
</dbReference>
<evidence type="ECO:0000256" key="1">
    <source>
        <dbReference type="SAM" id="Phobius"/>
    </source>
</evidence>
<feature type="transmembrane region" description="Helical" evidence="1">
    <location>
        <begin position="348"/>
        <end position="367"/>
    </location>
</feature>
<keyword evidence="1" id="KW-0812">Transmembrane</keyword>
<organism evidence="3 4">
    <name type="scientific">Psychroserpens burtonensis</name>
    <dbReference type="NCBI Taxonomy" id="49278"/>
    <lineage>
        <taxon>Bacteria</taxon>
        <taxon>Pseudomonadati</taxon>
        <taxon>Bacteroidota</taxon>
        <taxon>Flavobacteriia</taxon>
        <taxon>Flavobacteriales</taxon>
        <taxon>Flavobacteriaceae</taxon>
        <taxon>Psychroserpens</taxon>
    </lineage>
</organism>
<dbReference type="EMBL" id="VOSB01000006">
    <property type="protein sequence ID" value="TXE18782.1"/>
    <property type="molecule type" value="Genomic_DNA"/>
</dbReference>
<feature type="domain" description="Acyltransferase 3" evidence="2">
    <location>
        <begin position="11"/>
        <end position="363"/>
    </location>
</feature>
<feature type="transmembrane region" description="Helical" evidence="1">
    <location>
        <begin position="95"/>
        <end position="117"/>
    </location>
</feature>
<feature type="transmembrane region" description="Helical" evidence="1">
    <location>
        <begin position="20"/>
        <end position="37"/>
    </location>
</feature>
<keyword evidence="3" id="KW-0012">Acyltransferase</keyword>
<feature type="transmembrane region" description="Helical" evidence="1">
    <location>
        <begin position="57"/>
        <end position="83"/>
    </location>
</feature>
<keyword evidence="1" id="KW-1133">Transmembrane helix</keyword>
<evidence type="ECO:0000313" key="3">
    <source>
        <dbReference type="EMBL" id="TXE18782.1"/>
    </source>
</evidence>
<dbReference type="Proteomes" id="UP000321938">
    <property type="component" value="Unassembled WGS sequence"/>
</dbReference>
<evidence type="ECO:0000313" key="4">
    <source>
        <dbReference type="Proteomes" id="UP000321938"/>
    </source>
</evidence>
<proteinExistence type="predicted"/>
<feature type="transmembrane region" description="Helical" evidence="1">
    <location>
        <begin position="226"/>
        <end position="243"/>
    </location>
</feature>
<dbReference type="STRING" id="1123037.GCA_000425305_02782"/>
<dbReference type="GO" id="GO:0016747">
    <property type="term" value="F:acyltransferase activity, transferring groups other than amino-acyl groups"/>
    <property type="evidence" value="ECO:0007669"/>
    <property type="project" value="InterPro"/>
</dbReference>
<dbReference type="OrthoDB" id="9810469at2"/>
<dbReference type="Pfam" id="PF01757">
    <property type="entry name" value="Acyl_transf_3"/>
    <property type="match status" value="1"/>
</dbReference>
<comment type="caution">
    <text evidence="3">The sequence shown here is derived from an EMBL/GenBank/DDBJ whole genome shotgun (WGS) entry which is preliminary data.</text>
</comment>
<accession>A0A5C7BID2</accession>
<reference evidence="3 4" key="1">
    <citation type="submission" date="2019-08" db="EMBL/GenBank/DDBJ databases">
        <title>Genome of Psychroserpens burtonensis ACAM 167.</title>
        <authorList>
            <person name="Bowman J.P."/>
        </authorList>
    </citation>
    <scope>NUCLEOTIDE SEQUENCE [LARGE SCALE GENOMIC DNA]</scope>
    <source>
        <strain evidence="3 4">ACAM 167</strain>
    </source>
</reference>
<feature type="transmembrane region" description="Helical" evidence="1">
    <location>
        <begin position="318"/>
        <end position="342"/>
    </location>
</feature>
<feature type="transmembrane region" description="Helical" evidence="1">
    <location>
        <begin position="288"/>
        <end position="306"/>
    </location>
</feature>
<evidence type="ECO:0000259" key="2">
    <source>
        <dbReference type="Pfam" id="PF01757"/>
    </source>
</evidence>
<name>A0A5C7BID2_9FLAO</name>
<dbReference type="PANTHER" id="PTHR36927">
    <property type="entry name" value="BLR4337 PROTEIN"/>
    <property type="match status" value="1"/>
</dbReference>
<keyword evidence="3" id="KW-0808">Transferase</keyword>